<dbReference type="PANTHER" id="PTHR24421:SF10">
    <property type="entry name" value="NITRATE_NITRITE SENSOR PROTEIN NARQ"/>
    <property type="match status" value="1"/>
</dbReference>
<feature type="transmembrane region" description="Helical" evidence="11">
    <location>
        <begin position="100"/>
        <end position="121"/>
    </location>
</feature>
<dbReference type="RefSeq" id="WP_252439329.1">
    <property type="nucleotide sequence ID" value="NZ_JAGSOV010000035.1"/>
</dbReference>
<evidence type="ECO:0000256" key="9">
    <source>
        <dbReference type="SAM" id="Coils"/>
    </source>
</evidence>
<dbReference type="InterPro" id="IPR003594">
    <property type="entry name" value="HATPase_dom"/>
</dbReference>
<evidence type="ECO:0000256" key="1">
    <source>
        <dbReference type="ARBA" id="ARBA00000085"/>
    </source>
</evidence>
<dbReference type="Proteomes" id="UP001165283">
    <property type="component" value="Unassembled WGS sequence"/>
</dbReference>
<dbReference type="Gene3D" id="1.20.5.1930">
    <property type="match status" value="1"/>
</dbReference>
<organism evidence="15 16">
    <name type="scientific">Pseudonocardia humida</name>
    <dbReference type="NCBI Taxonomy" id="2800819"/>
    <lineage>
        <taxon>Bacteria</taxon>
        <taxon>Bacillati</taxon>
        <taxon>Actinomycetota</taxon>
        <taxon>Actinomycetes</taxon>
        <taxon>Pseudonocardiales</taxon>
        <taxon>Pseudonocardiaceae</taxon>
        <taxon>Pseudonocardia</taxon>
    </lineage>
</organism>
<keyword evidence="3" id="KW-0597">Phosphoprotein</keyword>
<keyword evidence="8" id="KW-0902">Two-component regulatory system</keyword>
<dbReference type="CDD" id="cd16917">
    <property type="entry name" value="HATPase_UhpB-NarQ-NarX-like"/>
    <property type="match status" value="1"/>
</dbReference>
<dbReference type="InterPro" id="IPR011712">
    <property type="entry name" value="Sig_transdc_His_kin_sub3_dim/P"/>
</dbReference>
<keyword evidence="11" id="KW-0472">Membrane</keyword>
<feature type="domain" description="Signal transduction histidine kinase subgroup 3 dimerisation and phosphoacceptor" evidence="13">
    <location>
        <begin position="183"/>
        <end position="248"/>
    </location>
</feature>
<keyword evidence="16" id="KW-1185">Reference proteome</keyword>
<evidence type="ECO:0000256" key="5">
    <source>
        <dbReference type="ARBA" id="ARBA00022741"/>
    </source>
</evidence>
<dbReference type="EC" id="2.7.13.3" evidence="2"/>
<dbReference type="Pfam" id="PF23539">
    <property type="entry name" value="DUF7134"/>
    <property type="match status" value="1"/>
</dbReference>
<name>A0ABT1A0N3_9PSEU</name>
<protein>
    <recommendedName>
        <fullName evidence="2">histidine kinase</fullName>
        <ecNumber evidence="2">2.7.13.3</ecNumber>
    </recommendedName>
</protein>
<evidence type="ECO:0000256" key="11">
    <source>
        <dbReference type="SAM" id="Phobius"/>
    </source>
</evidence>
<feature type="transmembrane region" description="Helical" evidence="11">
    <location>
        <begin position="141"/>
        <end position="158"/>
    </location>
</feature>
<dbReference type="SUPFAM" id="SSF55874">
    <property type="entry name" value="ATPase domain of HSP90 chaperone/DNA topoisomerase II/histidine kinase"/>
    <property type="match status" value="1"/>
</dbReference>
<keyword evidence="7" id="KW-0067">ATP-binding</keyword>
<feature type="region of interest" description="Disordered" evidence="10">
    <location>
        <begin position="353"/>
        <end position="377"/>
    </location>
</feature>
<evidence type="ECO:0000313" key="16">
    <source>
        <dbReference type="Proteomes" id="UP001165283"/>
    </source>
</evidence>
<evidence type="ECO:0000259" key="12">
    <source>
        <dbReference type="Pfam" id="PF02518"/>
    </source>
</evidence>
<evidence type="ECO:0000256" key="4">
    <source>
        <dbReference type="ARBA" id="ARBA00022679"/>
    </source>
</evidence>
<keyword evidence="5" id="KW-0547">Nucleotide-binding</keyword>
<dbReference type="PANTHER" id="PTHR24421">
    <property type="entry name" value="NITRATE/NITRITE SENSOR PROTEIN NARX-RELATED"/>
    <property type="match status" value="1"/>
</dbReference>
<reference evidence="15" key="1">
    <citation type="submission" date="2021-04" db="EMBL/GenBank/DDBJ databases">
        <title>Pseudonocardia sp. nov., isolated from sandy soil of mangrove forest.</title>
        <authorList>
            <person name="Zan Z."/>
            <person name="Huang R."/>
            <person name="Liu W."/>
        </authorList>
    </citation>
    <scope>NUCLEOTIDE SEQUENCE</scope>
    <source>
        <strain evidence="15">S2-4</strain>
    </source>
</reference>
<comment type="caution">
    <text evidence="15">The sequence shown here is derived from an EMBL/GenBank/DDBJ whole genome shotgun (WGS) entry which is preliminary data.</text>
</comment>
<evidence type="ECO:0000259" key="14">
    <source>
        <dbReference type="Pfam" id="PF23539"/>
    </source>
</evidence>
<evidence type="ECO:0000256" key="10">
    <source>
        <dbReference type="SAM" id="MobiDB-lite"/>
    </source>
</evidence>
<dbReference type="Pfam" id="PF07730">
    <property type="entry name" value="HisKA_3"/>
    <property type="match status" value="1"/>
</dbReference>
<evidence type="ECO:0000256" key="3">
    <source>
        <dbReference type="ARBA" id="ARBA00022553"/>
    </source>
</evidence>
<comment type="catalytic activity">
    <reaction evidence="1">
        <text>ATP + protein L-histidine = ADP + protein N-phospho-L-histidine.</text>
        <dbReference type="EC" id="2.7.13.3"/>
    </reaction>
</comment>
<keyword evidence="11" id="KW-1133">Transmembrane helix</keyword>
<evidence type="ECO:0000256" key="6">
    <source>
        <dbReference type="ARBA" id="ARBA00022777"/>
    </source>
</evidence>
<feature type="domain" description="Histidine kinase/HSP90-like ATPase" evidence="12">
    <location>
        <begin position="286"/>
        <end position="372"/>
    </location>
</feature>
<dbReference type="Gene3D" id="3.30.565.10">
    <property type="entry name" value="Histidine kinase-like ATPase, C-terminal domain"/>
    <property type="match status" value="1"/>
</dbReference>
<dbReference type="EMBL" id="JAGSOV010000035">
    <property type="protein sequence ID" value="MCO1656526.1"/>
    <property type="molecule type" value="Genomic_DNA"/>
</dbReference>
<evidence type="ECO:0000259" key="13">
    <source>
        <dbReference type="Pfam" id="PF07730"/>
    </source>
</evidence>
<feature type="transmembrane region" description="Helical" evidence="11">
    <location>
        <begin position="58"/>
        <end position="88"/>
    </location>
</feature>
<keyword evidence="4" id="KW-0808">Transferase</keyword>
<proteinExistence type="predicted"/>
<evidence type="ECO:0000256" key="8">
    <source>
        <dbReference type="ARBA" id="ARBA00023012"/>
    </source>
</evidence>
<accession>A0ABT1A0N3</accession>
<sequence length="377" mass="38566">MRSTWDGRSGPLLAADAAAALALGLFAAFRTPVPEPWNWLVAAALAAPLTVRRLRPAAVFAVVAVVAAVAVGTGAAEDAAVPAVGFALYPIALSAGRRAASVAVVAALVAVPGAGLVGAAVPGLRRVAVPAGWESFATTPGSAAAYAVVVITGAWALGRALRARRAARAELAALRARQAVAEERLRIARDVHDAVGHSLGLITMRAAVARHLADSHPEQGRVALEEIERTGRESLAEVRAVLGALRDGPSAPDPLAHLVEQARAAGVVVEVGSTELDGVPADVRTSALRIVREALTNVRRHAGPTRCRLELDADPDGLTLTIVDDGPRPGERPAEGHGLLGMRERAARHGGTLTAGPEPGGGFGVRARLPFTGAGRG</sequence>
<evidence type="ECO:0000256" key="7">
    <source>
        <dbReference type="ARBA" id="ARBA00022840"/>
    </source>
</evidence>
<keyword evidence="11" id="KW-0812">Transmembrane</keyword>
<dbReference type="GO" id="GO:0016301">
    <property type="term" value="F:kinase activity"/>
    <property type="evidence" value="ECO:0007669"/>
    <property type="project" value="UniProtKB-KW"/>
</dbReference>
<keyword evidence="6 15" id="KW-0418">Kinase</keyword>
<gene>
    <name evidence="15" type="ORF">KDL28_15830</name>
</gene>
<dbReference type="Pfam" id="PF02518">
    <property type="entry name" value="HATPase_c"/>
    <property type="match status" value="1"/>
</dbReference>
<feature type="domain" description="DUF7134" evidence="14">
    <location>
        <begin position="14"/>
        <end position="165"/>
    </location>
</feature>
<feature type="transmembrane region" description="Helical" evidence="11">
    <location>
        <begin position="12"/>
        <end position="29"/>
    </location>
</feature>
<feature type="coiled-coil region" evidence="9">
    <location>
        <begin position="157"/>
        <end position="184"/>
    </location>
</feature>
<evidence type="ECO:0000313" key="15">
    <source>
        <dbReference type="EMBL" id="MCO1656526.1"/>
    </source>
</evidence>
<keyword evidence="9" id="KW-0175">Coiled coil</keyword>
<dbReference type="InterPro" id="IPR055558">
    <property type="entry name" value="DUF7134"/>
</dbReference>
<dbReference type="InterPro" id="IPR050482">
    <property type="entry name" value="Sensor_HK_TwoCompSys"/>
</dbReference>
<evidence type="ECO:0000256" key="2">
    <source>
        <dbReference type="ARBA" id="ARBA00012438"/>
    </source>
</evidence>
<dbReference type="InterPro" id="IPR036890">
    <property type="entry name" value="HATPase_C_sf"/>
</dbReference>